<protein>
    <submittedName>
        <fullName evidence="1">Uncharacterized protein</fullName>
    </submittedName>
</protein>
<dbReference type="EMBL" id="KT353109">
    <property type="protein sequence ID" value="AKY04144.1"/>
    <property type="molecule type" value="Genomic_DNA"/>
</dbReference>
<dbReference type="RefSeq" id="YP_009189105.1">
    <property type="nucleotide sequence ID" value="NC_028672.1"/>
</dbReference>
<dbReference type="Proteomes" id="UP000202736">
    <property type="component" value="Segment"/>
</dbReference>
<sequence length="90" mass="10575">MKDLKITRTISTGVMFFVPHDEDRYDEIETTILNEFIDLDCGSVALHTDDAEFCQYYLTADIEDEEEFHKVCQWLLKRMEELGTTLDFVS</sequence>
<reference evidence="1 2" key="1">
    <citation type="submission" date="2015-07" db="EMBL/GenBank/DDBJ databases">
        <title>Complete genome of Cronobacter phage PBES 02.</title>
        <authorList>
            <person name="Myung H."/>
        </authorList>
    </citation>
    <scope>NUCLEOTIDE SEQUENCE [LARGE SCALE GENOMIC DNA]</scope>
</reference>
<dbReference type="GeneID" id="26523474"/>
<gene>
    <name evidence="1" type="ORF">ADU18_0250</name>
</gene>
<keyword evidence="2" id="KW-1185">Reference proteome</keyword>
<name>A0A0K1YBA2_9CAUD</name>
<dbReference type="KEGG" id="vg:26523474"/>
<proteinExistence type="predicted"/>
<organism evidence="1 2">
    <name type="scientific">Cronobacter phage PBES 02</name>
    <dbReference type="NCBI Taxonomy" id="1684115"/>
    <lineage>
        <taxon>Viruses</taxon>
        <taxon>Duplodnaviria</taxon>
        <taxon>Heunggongvirae</taxon>
        <taxon>Uroviricota</taxon>
        <taxon>Caudoviricetes</taxon>
        <taxon>Vequintavirinae</taxon>
        <taxon>Certrevirus</taxon>
        <taxon>Certrevirus PBES02</taxon>
    </lineage>
</organism>
<evidence type="ECO:0000313" key="2">
    <source>
        <dbReference type="Proteomes" id="UP000202736"/>
    </source>
</evidence>
<evidence type="ECO:0000313" key="1">
    <source>
        <dbReference type="EMBL" id="AKY04144.1"/>
    </source>
</evidence>
<accession>A0A0K1YBA2</accession>